<reference evidence="3" key="1">
    <citation type="submission" date="2015-04" db="UniProtKB">
        <authorList>
            <consortium name="EnsemblPlants"/>
        </authorList>
    </citation>
    <scope>IDENTIFICATION</scope>
</reference>
<dbReference type="AlphaFoldDB" id="A0A0D9YUM8"/>
<dbReference type="EnsemblPlants" id="OGLUM02G23650.1">
    <property type="protein sequence ID" value="OGLUM02G23650.1"/>
    <property type="gene ID" value="OGLUM02G23650"/>
</dbReference>
<name>A0A0D9YUM8_9ORYZ</name>
<feature type="compositionally biased region" description="Low complexity" evidence="1">
    <location>
        <begin position="1"/>
        <end position="11"/>
    </location>
</feature>
<feature type="region of interest" description="Disordered" evidence="1">
    <location>
        <begin position="220"/>
        <end position="357"/>
    </location>
</feature>
<evidence type="ECO:0000256" key="1">
    <source>
        <dbReference type="SAM" id="MobiDB-lite"/>
    </source>
</evidence>
<dbReference type="InterPro" id="IPR027353">
    <property type="entry name" value="NET_dom"/>
</dbReference>
<feature type="compositionally biased region" description="Basic and acidic residues" evidence="1">
    <location>
        <begin position="338"/>
        <end position="357"/>
    </location>
</feature>
<dbReference type="Proteomes" id="UP000026961">
    <property type="component" value="Chromosome 2"/>
</dbReference>
<dbReference type="HOGENOM" id="CLU_840386_0_0_1"/>
<dbReference type="InterPro" id="IPR038336">
    <property type="entry name" value="NET_sf"/>
</dbReference>
<evidence type="ECO:0000259" key="2">
    <source>
        <dbReference type="PROSITE" id="PS51525"/>
    </source>
</evidence>
<feature type="domain" description="NET" evidence="2">
    <location>
        <begin position="55"/>
        <end position="142"/>
    </location>
</feature>
<feature type="compositionally biased region" description="Basic and acidic residues" evidence="1">
    <location>
        <begin position="309"/>
        <end position="320"/>
    </location>
</feature>
<dbReference type="PANTHER" id="PTHR46136">
    <property type="entry name" value="TRANSCRIPTION FACTOR GTE8"/>
    <property type="match status" value="1"/>
</dbReference>
<proteinExistence type="predicted"/>
<dbReference type="PROSITE" id="PS51525">
    <property type="entry name" value="NET"/>
    <property type="match status" value="1"/>
</dbReference>
<evidence type="ECO:0000313" key="4">
    <source>
        <dbReference type="Proteomes" id="UP000026961"/>
    </source>
</evidence>
<dbReference type="STRING" id="40148.A0A0D9YUM8"/>
<dbReference type="Gramene" id="OGLUM02G23650.1">
    <property type="protein sequence ID" value="OGLUM02G23650.1"/>
    <property type="gene ID" value="OGLUM02G23650"/>
</dbReference>
<evidence type="ECO:0000313" key="3">
    <source>
        <dbReference type="EnsemblPlants" id="OGLUM02G23650.1"/>
    </source>
</evidence>
<feature type="region of interest" description="Disordered" evidence="1">
    <location>
        <begin position="1"/>
        <end position="20"/>
    </location>
</feature>
<dbReference type="Gene3D" id="1.20.1270.220">
    <property type="match status" value="1"/>
</dbReference>
<keyword evidence="4" id="KW-1185">Reference proteome</keyword>
<dbReference type="InterPro" id="IPR052442">
    <property type="entry name" value="Env_Response_Regulator"/>
</dbReference>
<dbReference type="Pfam" id="PF17035">
    <property type="entry name" value="BET"/>
    <property type="match status" value="1"/>
</dbReference>
<feature type="compositionally biased region" description="Low complexity" evidence="1">
    <location>
        <begin position="230"/>
        <end position="260"/>
    </location>
</feature>
<reference evidence="3" key="2">
    <citation type="submission" date="2018-05" db="EMBL/GenBank/DDBJ databases">
        <title>OgluRS3 (Oryza glumaepatula Reference Sequence Version 3).</title>
        <authorList>
            <person name="Zhang J."/>
            <person name="Kudrna D."/>
            <person name="Lee S."/>
            <person name="Talag J."/>
            <person name="Welchert J."/>
            <person name="Wing R.A."/>
        </authorList>
    </citation>
    <scope>NUCLEOTIDE SEQUENCE [LARGE SCALE GENOMIC DNA]</scope>
</reference>
<protein>
    <recommendedName>
        <fullName evidence="2">NET domain-containing protein</fullName>
    </recommendedName>
</protein>
<accession>A0A0D9YUM8</accession>
<organism evidence="3">
    <name type="scientific">Oryza glumipatula</name>
    <dbReference type="NCBI Taxonomy" id="40148"/>
    <lineage>
        <taxon>Eukaryota</taxon>
        <taxon>Viridiplantae</taxon>
        <taxon>Streptophyta</taxon>
        <taxon>Embryophyta</taxon>
        <taxon>Tracheophyta</taxon>
        <taxon>Spermatophyta</taxon>
        <taxon>Magnoliopsida</taxon>
        <taxon>Liliopsida</taxon>
        <taxon>Poales</taxon>
        <taxon>Poaceae</taxon>
        <taxon>BOP clade</taxon>
        <taxon>Oryzoideae</taxon>
        <taxon>Oryzeae</taxon>
        <taxon>Oryzinae</taxon>
        <taxon>Oryza</taxon>
    </lineage>
</organism>
<dbReference type="PANTHER" id="PTHR46136:SF8">
    <property type="entry name" value="OS05G0324000 PROTEIN"/>
    <property type="match status" value="1"/>
</dbReference>
<sequence length="357" mass="37712">MEEIIGRSSPRGHGGSGSLLRKRCRSEMEAVRGLLKKAEALVRKAAAGAAARRPLPRRVKDKEAMTMAQKEQLVGLLSSLPAGILLSHVADFMRRRCSWRAVPGVDGDDDELEIDLGSTEDAALFELRKMLDDEAAVRRTSPRGLEDGEVADEYMDICGGVSPLPAAARKPPPLALSSPPAAAEQEDDLIDIFGGDSPLPAHEDLLDASPLVKPEADEFVDIDGDTIDKSPGNPSSTTTGSSSGNASGSSSTSASSSGSDSDSDGGGVGDTASSNPNTANHLPVVVVEAVATKPLEPQPPQVAEQAYKMGEKLTRSRREAAPAPAPAGRMSELIARAQAERLRRDAERKRAREEQPR</sequence>